<dbReference type="RefSeq" id="WP_279528213.1">
    <property type="nucleotide sequence ID" value="NZ_CP122312.1"/>
</dbReference>
<organism evidence="2 3">
    <name type="scientific">Halospeciosus flavus</name>
    <dbReference type="NCBI Taxonomy" id="3032283"/>
    <lineage>
        <taxon>Archaea</taxon>
        <taxon>Methanobacteriati</taxon>
        <taxon>Methanobacteriota</taxon>
        <taxon>Stenosarchaea group</taxon>
        <taxon>Halobacteria</taxon>
        <taxon>Halobacteriales</taxon>
        <taxon>Halobacteriaceae</taxon>
        <taxon>Halospeciosus</taxon>
    </lineage>
</organism>
<dbReference type="EMBL" id="JBHTAR010000011">
    <property type="protein sequence ID" value="MFC7201468.1"/>
    <property type="molecule type" value="Genomic_DNA"/>
</dbReference>
<proteinExistence type="predicted"/>
<sequence length="206" mass="23238">MDSTDARRQWANRSGEYSPRYYAYYGPNEASEWIREDLDGAVGHDASVLELGCSSGRHLAHLHDHGYTDLAGVEVNAEAVDVMADVYPDTAAAADVTVAPIEEVVTDFADDEFDAVFAVEVLQHLDPEAEWVFDEIARVAGERLLTVEIEGDDEREPGEYDVNYVDEGLPLFYRNWEHVFTTRGWEQVAVHEEGNDTLRAFRPQRD</sequence>
<dbReference type="Gene3D" id="3.40.50.150">
    <property type="entry name" value="Vaccinia Virus protein VP39"/>
    <property type="match status" value="1"/>
</dbReference>
<keyword evidence="2" id="KW-0808">Transferase</keyword>
<keyword evidence="2" id="KW-0489">Methyltransferase</keyword>
<dbReference type="Proteomes" id="UP001596447">
    <property type="component" value="Unassembled WGS sequence"/>
</dbReference>
<dbReference type="CDD" id="cd02440">
    <property type="entry name" value="AdoMet_MTases"/>
    <property type="match status" value="1"/>
</dbReference>
<name>A0ABD5Z8E9_9EURY</name>
<dbReference type="InterPro" id="IPR029063">
    <property type="entry name" value="SAM-dependent_MTases_sf"/>
</dbReference>
<accession>A0ABD5Z8E9</accession>
<comment type="caution">
    <text evidence="2">The sequence shown here is derived from an EMBL/GenBank/DDBJ whole genome shotgun (WGS) entry which is preliminary data.</text>
</comment>
<reference evidence="2 3" key="1">
    <citation type="journal article" date="2019" name="Int. J. Syst. Evol. Microbiol.">
        <title>The Global Catalogue of Microorganisms (GCM) 10K type strain sequencing project: providing services to taxonomists for standard genome sequencing and annotation.</title>
        <authorList>
            <consortium name="The Broad Institute Genomics Platform"/>
            <consortium name="The Broad Institute Genome Sequencing Center for Infectious Disease"/>
            <person name="Wu L."/>
            <person name="Ma J."/>
        </authorList>
    </citation>
    <scope>NUCLEOTIDE SEQUENCE [LARGE SCALE GENOMIC DNA]</scope>
    <source>
        <strain evidence="2 3">XZGYJ-43</strain>
    </source>
</reference>
<dbReference type="EC" id="2.1.-.-" evidence="2"/>
<dbReference type="GO" id="GO:0008168">
    <property type="term" value="F:methyltransferase activity"/>
    <property type="evidence" value="ECO:0007669"/>
    <property type="project" value="UniProtKB-KW"/>
</dbReference>
<dbReference type="GO" id="GO:0032259">
    <property type="term" value="P:methylation"/>
    <property type="evidence" value="ECO:0007669"/>
    <property type="project" value="UniProtKB-KW"/>
</dbReference>
<feature type="domain" description="Methyltransferase type 11" evidence="1">
    <location>
        <begin position="49"/>
        <end position="139"/>
    </location>
</feature>
<gene>
    <name evidence="2" type="ORF">ACFQJ9_19015</name>
</gene>
<dbReference type="SUPFAM" id="SSF53335">
    <property type="entry name" value="S-adenosyl-L-methionine-dependent methyltransferases"/>
    <property type="match status" value="1"/>
</dbReference>
<evidence type="ECO:0000259" key="1">
    <source>
        <dbReference type="Pfam" id="PF08241"/>
    </source>
</evidence>
<evidence type="ECO:0000313" key="3">
    <source>
        <dbReference type="Proteomes" id="UP001596447"/>
    </source>
</evidence>
<protein>
    <submittedName>
        <fullName evidence="2">Class I SAM-dependent methyltransferase</fullName>
        <ecNumber evidence="2">2.1.-.-</ecNumber>
    </submittedName>
</protein>
<dbReference type="Pfam" id="PF08241">
    <property type="entry name" value="Methyltransf_11"/>
    <property type="match status" value="1"/>
</dbReference>
<dbReference type="InterPro" id="IPR013216">
    <property type="entry name" value="Methyltransf_11"/>
</dbReference>
<keyword evidence="3" id="KW-1185">Reference proteome</keyword>
<evidence type="ECO:0000313" key="2">
    <source>
        <dbReference type="EMBL" id="MFC7201468.1"/>
    </source>
</evidence>
<dbReference type="AlphaFoldDB" id="A0ABD5Z8E9"/>